<comment type="caution">
    <text evidence="3">The sequence shown here is derived from an EMBL/GenBank/DDBJ whole genome shotgun (WGS) entry which is preliminary data.</text>
</comment>
<proteinExistence type="predicted"/>
<protein>
    <recommendedName>
        <fullName evidence="2">Methyltransferase domain-containing protein</fullName>
    </recommendedName>
</protein>
<dbReference type="GO" id="GO:0016740">
    <property type="term" value="F:transferase activity"/>
    <property type="evidence" value="ECO:0007669"/>
    <property type="project" value="UniProtKB-KW"/>
</dbReference>
<dbReference type="Proteomes" id="UP000003011">
    <property type="component" value="Unassembled WGS sequence"/>
</dbReference>
<organism evidence="3 4">
    <name type="scientific">Johnsonella ignava ATCC 51276</name>
    <dbReference type="NCBI Taxonomy" id="679200"/>
    <lineage>
        <taxon>Bacteria</taxon>
        <taxon>Bacillati</taxon>
        <taxon>Bacillota</taxon>
        <taxon>Clostridia</taxon>
        <taxon>Lachnospirales</taxon>
        <taxon>Lachnospiraceae</taxon>
        <taxon>Johnsonella</taxon>
    </lineage>
</organism>
<keyword evidence="4" id="KW-1185">Reference proteome</keyword>
<reference evidence="3 4" key="1">
    <citation type="submission" date="2011-08" db="EMBL/GenBank/DDBJ databases">
        <title>The Genome Sequence of Johnsonella ignava ATCC 51276.</title>
        <authorList>
            <consortium name="The Broad Institute Genome Sequencing Platform"/>
            <person name="Earl A."/>
            <person name="Ward D."/>
            <person name="Feldgarden M."/>
            <person name="Gevers D."/>
            <person name="Izard J."/>
            <person name="Blanton J.M."/>
            <person name="Baranova O.V."/>
            <person name="Dewhirst F.E."/>
            <person name="Young S.K."/>
            <person name="Zeng Q."/>
            <person name="Gargeya S."/>
            <person name="Fitzgerald M."/>
            <person name="Haas B."/>
            <person name="Abouelleil A."/>
            <person name="Alvarado L."/>
            <person name="Arachchi H.M."/>
            <person name="Berlin A."/>
            <person name="Brown A."/>
            <person name="Chapman S.B."/>
            <person name="Chen Z."/>
            <person name="Dunbar C."/>
            <person name="Freedman E."/>
            <person name="Gearin G."/>
            <person name="Gellesch M."/>
            <person name="Goldberg J."/>
            <person name="Griggs A."/>
            <person name="Gujja S."/>
            <person name="Heiman D."/>
            <person name="Howarth C."/>
            <person name="Larson L."/>
            <person name="Lui A."/>
            <person name="MacDonald P.J.P."/>
            <person name="Montmayeur A."/>
            <person name="Murphy C."/>
            <person name="Neiman D."/>
            <person name="Pearson M."/>
            <person name="Priest M."/>
            <person name="Roberts A."/>
            <person name="Saif S."/>
            <person name="Shea T."/>
            <person name="Shenoy N."/>
            <person name="Sisk P."/>
            <person name="Stolte C."/>
            <person name="Sykes S."/>
            <person name="Wortman J."/>
            <person name="Nusbaum C."/>
            <person name="Birren B."/>
        </authorList>
    </citation>
    <scope>NUCLEOTIDE SEQUENCE [LARGE SCALE GENOMIC DNA]</scope>
    <source>
        <strain evidence="3 4">ATCC 51276</strain>
    </source>
</reference>
<dbReference type="CDD" id="cd02440">
    <property type="entry name" value="AdoMet_MTases"/>
    <property type="match status" value="1"/>
</dbReference>
<dbReference type="OrthoDB" id="9811589at2"/>
<dbReference type="HOGENOM" id="CLU_069129_5_0_9"/>
<dbReference type="Gene3D" id="3.40.50.150">
    <property type="entry name" value="Vaccinia Virus protein VP39"/>
    <property type="match status" value="1"/>
</dbReference>
<name>G5GG99_9FIRM</name>
<dbReference type="InterPro" id="IPR041698">
    <property type="entry name" value="Methyltransf_25"/>
</dbReference>
<dbReference type="EMBL" id="ACZL01000011">
    <property type="protein sequence ID" value="EHI56309.1"/>
    <property type="molecule type" value="Genomic_DNA"/>
</dbReference>
<gene>
    <name evidence="3" type="ORF">HMPREF9333_00589</name>
</gene>
<dbReference type="RefSeq" id="WP_005539719.1">
    <property type="nucleotide sequence ID" value="NZ_JH378830.1"/>
</dbReference>
<feature type="domain" description="Methyltransferase" evidence="2">
    <location>
        <begin position="41"/>
        <end position="132"/>
    </location>
</feature>
<dbReference type="STRING" id="679200.HMPREF9333_00589"/>
<keyword evidence="1" id="KW-0808">Transferase</keyword>
<dbReference type="eggNOG" id="COG4976">
    <property type="taxonomic scope" value="Bacteria"/>
</dbReference>
<evidence type="ECO:0000313" key="4">
    <source>
        <dbReference type="Proteomes" id="UP000003011"/>
    </source>
</evidence>
<dbReference type="AlphaFoldDB" id="G5GG99"/>
<dbReference type="InterPro" id="IPR029063">
    <property type="entry name" value="SAM-dependent_MTases_sf"/>
</dbReference>
<dbReference type="PATRIC" id="fig|679200.3.peg.623"/>
<sequence length="253" mass="29365">MDIYRDFARVYDIFMEDVPYSMWCRQITDILKADKINSGIVADLGCGTGELTRRLSSSGYDMIGIDSSYEMLDVALNKDPGKDILYLCQDIREFELYGTCAAIVSRCDTLNYIIDFDDLVKVFKLVNNYLDPNAPFIFDCNSIYKYEHILSDNTFAQSRDEGSFIWENYYDKKRHINNSSLTFFIKEDINSKILYTKSEEVHIQRAYSLDELKNAANEAGLLWRDAYDADDFGTIKEDTQRYLICLYENGKKS</sequence>
<evidence type="ECO:0000313" key="3">
    <source>
        <dbReference type="EMBL" id="EHI56309.1"/>
    </source>
</evidence>
<accession>G5GG99</accession>
<evidence type="ECO:0000256" key="1">
    <source>
        <dbReference type="ARBA" id="ARBA00022679"/>
    </source>
</evidence>
<dbReference type="Gene3D" id="2.20.25.110">
    <property type="entry name" value="S-adenosyl-L-methionine-dependent methyltransferases"/>
    <property type="match status" value="1"/>
</dbReference>
<dbReference type="PANTHER" id="PTHR43861">
    <property type="entry name" value="TRANS-ACONITATE 2-METHYLTRANSFERASE-RELATED"/>
    <property type="match status" value="1"/>
</dbReference>
<dbReference type="SUPFAM" id="SSF53335">
    <property type="entry name" value="S-adenosyl-L-methionine-dependent methyltransferases"/>
    <property type="match status" value="1"/>
</dbReference>
<dbReference type="Pfam" id="PF13649">
    <property type="entry name" value="Methyltransf_25"/>
    <property type="match status" value="1"/>
</dbReference>
<evidence type="ECO:0000259" key="2">
    <source>
        <dbReference type="Pfam" id="PF13649"/>
    </source>
</evidence>